<name>A0A917W4B1_9ACTN</name>
<keyword evidence="3" id="KW-0804">Transcription</keyword>
<proteinExistence type="predicted"/>
<dbReference type="GO" id="GO:0003700">
    <property type="term" value="F:DNA-binding transcription factor activity"/>
    <property type="evidence" value="ECO:0007669"/>
    <property type="project" value="InterPro"/>
</dbReference>
<comment type="caution">
    <text evidence="5">The sequence shown here is derived from an EMBL/GenBank/DDBJ whole genome shotgun (WGS) entry which is preliminary data.</text>
</comment>
<sequence length="291" mass="31716">MVQRQGEATWIEDSWLFLTSAVTQPLGSTSKPILALVLQGAKVSSLGEAVYEYRQGQFLIVTVDLPLVSHITRASVAEPFVAVGLPLRPDVIASLLLEESGPVVEGATGRGRSETGPALAVSDADDDLLDAIARLLRLARNPRDGRVLSPGIIREIHWRLLTGPQGALVREAGTPDSRLRIIARAISWLQQNYDQPMQADRLARHVGLSVAGLNRHFRAVTSMSPLQYQKTLRLQQARLVLLNSAGDVGRVGHEVGYQSVSQFSREYRRMFGSPPSADAARLQTADFGPDL</sequence>
<dbReference type="SMART" id="SM00342">
    <property type="entry name" value="HTH_ARAC"/>
    <property type="match status" value="1"/>
</dbReference>
<evidence type="ECO:0000256" key="1">
    <source>
        <dbReference type="ARBA" id="ARBA00023015"/>
    </source>
</evidence>
<evidence type="ECO:0000256" key="2">
    <source>
        <dbReference type="ARBA" id="ARBA00023125"/>
    </source>
</evidence>
<dbReference type="GO" id="GO:0043565">
    <property type="term" value="F:sequence-specific DNA binding"/>
    <property type="evidence" value="ECO:0007669"/>
    <property type="project" value="InterPro"/>
</dbReference>
<evidence type="ECO:0000259" key="4">
    <source>
        <dbReference type="PROSITE" id="PS01124"/>
    </source>
</evidence>
<dbReference type="InterPro" id="IPR009594">
    <property type="entry name" value="Tscrpt_reg_HTH_AraC_N"/>
</dbReference>
<organism evidence="5 6">
    <name type="scientific">Microlunatus endophyticus</name>
    <dbReference type="NCBI Taxonomy" id="1716077"/>
    <lineage>
        <taxon>Bacteria</taxon>
        <taxon>Bacillati</taxon>
        <taxon>Actinomycetota</taxon>
        <taxon>Actinomycetes</taxon>
        <taxon>Propionibacteriales</taxon>
        <taxon>Propionibacteriaceae</taxon>
        <taxon>Microlunatus</taxon>
    </lineage>
</organism>
<gene>
    <name evidence="5" type="ORF">GCM10011575_19830</name>
</gene>
<dbReference type="SUPFAM" id="SSF46689">
    <property type="entry name" value="Homeodomain-like"/>
    <property type="match status" value="2"/>
</dbReference>
<keyword evidence="6" id="KW-1185">Reference proteome</keyword>
<dbReference type="PROSITE" id="PS00041">
    <property type="entry name" value="HTH_ARAC_FAMILY_1"/>
    <property type="match status" value="1"/>
</dbReference>
<accession>A0A917W4B1</accession>
<evidence type="ECO:0000313" key="6">
    <source>
        <dbReference type="Proteomes" id="UP000613840"/>
    </source>
</evidence>
<dbReference type="Pfam" id="PF06719">
    <property type="entry name" value="AraC_N"/>
    <property type="match status" value="1"/>
</dbReference>
<dbReference type="PANTHER" id="PTHR43436:SF1">
    <property type="entry name" value="TRANSCRIPTIONAL REGULATORY PROTEIN"/>
    <property type="match status" value="1"/>
</dbReference>
<dbReference type="AlphaFoldDB" id="A0A917W4B1"/>
<dbReference type="InterPro" id="IPR018060">
    <property type="entry name" value="HTH_AraC"/>
</dbReference>
<protein>
    <submittedName>
        <fullName evidence="5">AraC family transcriptional regulator</fullName>
    </submittedName>
</protein>
<keyword evidence="2" id="KW-0238">DNA-binding</keyword>
<dbReference type="InterPro" id="IPR018062">
    <property type="entry name" value="HTH_AraC-typ_CS"/>
</dbReference>
<dbReference type="PANTHER" id="PTHR43436">
    <property type="entry name" value="ARAC-FAMILY TRANSCRIPTIONAL REGULATOR"/>
    <property type="match status" value="1"/>
</dbReference>
<dbReference type="Proteomes" id="UP000613840">
    <property type="component" value="Unassembled WGS sequence"/>
</dbReference>
<dbReference type="Gene3D" id="1.10.10.60">
    <property type="entry name" value="Homeodomain-like"/>
    <property type="match status" value="1"/>
</dbReference>
<dbReference type="Pfam" id="PF12833">
    <property type="entry name" value="HTH_18"/>
    <property type="match status" value="1"/>
</dbReference>
<reference evidence="5" key="1">
    <citation type="journal article" date="2014" name="Int. J. Syst. Evol. Microbiol.">
        <title>Complete genome sequence of Corynebacterium casei LMG S-19264T (=DSM 44701T), isolated from a smear-ripened cheese.</title>
        <authorList>
            <consortium name="US DOE Joint Genome Institute (JGI-PGF)"/>
            <person name="Walter F."/>
            <person name="Albersmeier A."/>
            <person name="Kalinowski J."/>
            <person name="Ruckert C."/>
        </authorList>
    </citation>
    <scope>NUCLEOTIDE SEQUENCE</scope>
    <source>
        <strain evidence="5">CGMCC 4.7306</strain>
    </source>
</reference>
<feature type="domain" description="HTH araC/xylS-type" evidence="4">
    <location>
        <begin position="183"/>
        <end position="281"/>
    </location>
</feature>
<dbReference type="EMBL" id="BMMZ01000004">
    <property type="protein sequence ID" value="GGL61346.1"/>
    <property type="molecule type" value="Genomic_DNA"/>
</dbReference>
<dbReference type="PROSITE" id="PS01124">
    <property type="entry name" value="HTH_ARAC_FAMILY_2"/>
    <property type="match status" value="1"/>
</dbReference>
<evidence type="ECO:0000313" key="5">
    <source>
        <dbReference type="EMBL" id="GGL61346.1"/>
    </source>
</evidence>
<dbReference type="InterPro" id="IPR009057">
    <property type="entry name" value="Homeodomain-like_sf"/>
</dbReference>
<reference evidence="5" key="2">
    <citation type="submission" date="2020-09" db="EMBL/GenBank/DDBJ databases">
        <authorList>
            <person name="Sun Q."/>
            <person name="Zhou Y."/>
        </authorList>
    </citation>
    <scope>NUCLEOTIDE SEQUENCE</scope>
    <source>
        <strain evidence="5">CGMCC 4.7306</strain>
    </source>
</reference>
<keyword evidence="1" id="KW-0805">Transcription regulation</keyword>
<evidence type="ECO:0000256" key="3">
    <source>
        <dbReference type="ARBA" id="ARBA00023163"/>
    </source>
</evidence>